<keyword evidence="1" id="KW-0808">Transferase</keyword>
<evidence type="ECO:0000259" key="3">
    <source>
        <dbReference type="PROSITE" id="PS51480"/>
    </source>
</evidence>
<dbReference type="PANTHER" id="PTHR28629">
    <property type="entry name" value="TRIOKINASE/FMN CYCLASE"/>
    <property type="match status" value="1"/>
</dbReference>
<organism evidence="4 5">
    <name type="scientific">Rhizobium altiplani</name>
    <dbReference type="NCBI Taxonomy" id="1864509"/>
    <lineage>
        <taxon>Bacteria</taxon>
        <taxon>Pseudomonadati</taxon>
        <taxon>Pseudomonadota</taxon>
        <taxon>Alphaproteobacteria</taxon>
        <taxon>Hyphomicrobiales</taxon>
        <taxon>Rhizobiaceae</taxon>
        <taxon>Rhizobium/Agrobacterium group</taxon>
        <taxon>Rhizobium</taxon>
    </lineage>
</organism>
<dbReference type="SMART" id="SM01120">
    <property type="entry name" value="Dak2"/>
    <property type="match status" value="1"/>
</dbReference>
<proteinExistence type="predicted"/>
<name>A0A125Q8B4_9HYPH</name>
<reference evidence="4 5" key="1">
    <citation type="submission" date="2015-11" db="EMBL/GenBank/DDBJ databases">
        <title>Draft Genome Sequence of the Strain BR 10423 (Rhizobium sp.) isolated from nodules of Mimosa pudica.</title>
        <authorList>
            <person name="Barauna A.C."/>
            <person name="Zilli J.E."/>
            <person name="Simoes-Araujo J.L."/>
            <person name="Reis V.M."/>
            <person name="James E.K."/>
            <person name="Reis F.B.Jr."/>
            <person name="Rouws L.F."/>
            <person name="Passos S.R."/>
            <person name="Gois S.R."/>
        </authorList>
    </citation>
    <scope>NUCLEOTIDE SEQUENCE [LARGE SCALE GENOMIC DNA]</scope>
    <source>
        <strain evidence="4 5">BR10423</strain>
    </source>
</reference>
<dbReference type="SUPFAM" id="SSF101473">
    <property type="entry name" value="DhaL-like"/>
    <property type="match status" value="1"/>
</dbReference>
<evidence type="ECO:0000313" key="5">
    <source>
        <dbReference type="Proteomes" id="UP000068164"/>
    </source>
</evidence>
<dbReference type="Proteomes" id="UP000068164">
    <property type="component" value="Unassembled WGS sequence"/>
</dbReference>
<dbReference type="PROSITE" id="PS51480">
    <property type="entry name" value="DHAL"/>
    <property type="match status" value="1"/>
</dbReference>
<keyword evidence="5" id="KW-1185">Reference proteome</keyword>
<feature type="domain" description="DhaL" evidence="3">
    <location>
        <begin position="6"/>
        <end position="208"/>
    </location>
</feature>
<evidence type="ECO:0000256" key="2">
    <source>
        <dbReference type="ARBA" id="ARBA00022777"/>
    </source>
</evidence>
<dbReference type="InterPro" id="IPR036117">
    <property type="entry name" value="DhaL_dom_sf"/>
</dbReference>
<dbReference type="EMBL" id="LNCD01000064">
    <property type="protein sequence ID" value="KWV53690.1"/>
    <property type="molecule type" value="Genomic_DNA"/>
</dbReference>
<dbReference type="GO" id="GO:0005829">
    <property type="term" value="C:cytosol"/>
    <property type="evidence" value="ECO:0007669"/>
    <property type="project" value="TreeGrafter"/>
</dbReference>
<dbReference type="InterPro" id="IPR004007">
    <property type="entry name" value="DhaL_dom"/>
</dbReference>
<dbReference type="InterPro" id="IPR050861">
    <property type="entry name" value="Dihydroxyacetone_Kinase"/>
</dbReference>
<evidence type="ECO:0000256" key="1">
    <source>
        <dbReference type="ARBA" id="ARBA00022679"/>
    </source>
</evidence>
<comment type="caution">
    <text evidence="4">The sequence shown here is derived from an EMBL/GenBank/DDBJ whole genome shotgun (WGS) entry which is preliminary data.</text>
</comment>
<accession>A0A125Q8B4</accession>
<keyword evidence="2 4" id="KW-0418">Kinase</keyword>
<dbReference type="Gene3D" id="1.25.40.340">
    <property type="match status" value="1"/>
</dbReference>
<dbReference type="FunFam" id="1.25.40.340:FF:000002">
    <property type="entry name" value="Dihydroxyacetone kinase, L subunit"/>
    <property type="match status" value="1"/>
</dbReference>
<dbReference type="AlphaFoldDB" id="A0A125Q8B4"/>
<dbReference type="RefSeq" id="WP_062370034.1">
    <property type="nucleotide sequence ID" value="NZ_LNCD01000064.1"/>
</dbReference>
<dbReference type="GO" id="GO:0004371">
    <property type="term" value="F:glycerone kinase activity"/>
    <property type="evidence" value="ECO:0007669"/>
    <property type="project" value="InterPro"/>
</dbReference>
<dbReference type="PANTHER" id="PTHR28629:SF4">
    <property type="entry name" value="TRIOKINASE_FMN CYCLASE"/>
    <property type="match status" value="1"/>
</dbReference>
<dbReference type="GO" id="GO:0019563">
    <property type="term" value="P:glycerol catabolic process"/>
    <property type="evidence" value="ECO:0007669"/>
    <property type="project" value="TreeGrafter"/>
</dbReference>
<dbReference type="InterPro" id="IPR012737">
    <property type="entry name" value="DhaK_L_YcgS"/>
</dbReference>
<dbReference type="NCBIfam" id="TIGR02365">
    <property type="entry name" value="dha_L_ycgS"/>
    <property type="match status" value="1"/>
</dbReference>
<sequence>MAIATRELQQMFSLTAEEVAKNRDRLCELDGVIGDGDHGLAMDAGWQAASKAVLQLDEVEVAPTFLFNTAAKAFLNAVGASSGPLYATAFMRAGTAVKDKHTLSDDDFLDAFRAMAQGIQDRGKAETGEKTMIDAWRPAADAAMEARRTGANISACLDAAVRAARDGCEATRDMVAAKGRSSRLGDRALGHIDPGAASAVIVIEAISAFLTRHDG</sequence>
<protein>
    <submittedName>
        <fullName evidence="4">Dihydroxyacetone kinase</fullName>
    </submittedName>
</protein>
<dbReference type="OrthoDB" id="9800291at2"/>
<evidence type="ECO:0000313" key="4">
    <source>
        <dbReference type="EMBL" id="KWV53690.1"/>
    </source>
</evidence>
<gene>
    <name evidence="4" type="ORF">AS026_03305</name>
</gene>
<dbReference type="Pfam" id="PF02734">
    <property type="entry name" value="Dak2"/>
    <property type="match status" value="1"/>
</dbReference>